<dbReference type="GO" id="GO:0043565">
    <property type="term" value="F:sequence-specific DNA binding"/>
    <property type="evidence" value="ECO:0007669"/>
    <property type="project" value="TreeGrafter"/>
</dbReference>
<evidence type="ECO:0000259" key="1">
    <source>
        <dbReference type="SMART" id="SM01321"/>
    </source>
</evidence>
<dbReference type="SUPFAM" id="SSF143422">
    <property type="entry name" value="Transposase IS200-like"/>
    <property type="match status" value="1"/>
</dbReference>
<gene>
    <name evidence="2" type="ORF">SAMN04488690_2863</name>
</gene>
<dbReference type="NCBIfam" id="NF047646">
    <property type="entry name" value="REP_Tyr_transpos"/>
    <property type="match status" value="1"/>
</dbReference>
<evidence type="ECO:0000313" key="3">
    <source>
        <dbReference type="Proteomes" id="UP000191133"/>
    </source>
</evidence>
<reference evidence="3" key="1">
    <citation type="submission" date="2016-10" db="EMBL/GenBank/DDBJ databases">
        <authorList>
            <person name="Varghese N."/>
            <person name="Submissions S."/>
        </authorList>
    </citation>
    <scope>NUCLEOTIDE SEQUENCE [LARGE SCALE GENOMIC DNA]</scope>
    <source>
        <strain evidence="3">92MFCol6.1</strain>
    </source>
</reference>
<proteinExistence type="predicted"/>
<dbReference type="RefSeq" id="WP_059065052.1">
    <property type="nucleotide sequence ID" value="NZ_CP124546.1"/>
</dbReference>
<dbReference type="PANTHER" id="PTHR36966:SF1">
    <property type="entry name" value="REP-ASSOCIATED TYROSINE TRANSPOSASE"/>
    <property type="match status" value="1"/>
</dbReference>
<dbReference type="SMART" id="SM01321">
    <property type="entry name" value="Y1_Tnp"/>
    <property type="match status" value="1"/>
</dbReference>
<organism evidence="2 3">
    <name type="scientific">Stenotrophomonas indicatrix</name>
    <dbReference type="NCBI Taxonomy" id="2045451"/>
    <lineage>
        <taxon>Bacteria</taxon>
        <taxon>Pseudomonadati</taxon>
        <taxon>Pseudomonadota</taxon>
        <taxon>Gammaproteobacteria</taxon>
        <taxon>Lysobacterales</taxon>
        <taxon>Lysobacteraceae</taxon>
        <taxon>Stenotrophomonas</taxon>
    </lineage>
</organism>
<name>A0A1W1H0K1_9GAMM</name>
<accession>A0A1W1H0K1</accession>
<dbReference type="InterPro" id="IPR036515">
    <property type="entry name" value="Transposase_17_sf"/>
</dbReference>
<sequence length="149" mass="16809">MASPRLRYGRYSRTGNVYSLTTTTHGREPFFSDAGNVAVLVDALRFVERSGISHSLAWVVMPDHLHWLMELQKGTLAQCMALLKSRSSRQLNRISGRKGPLWQHGYHDHAVRTDESLHDKAMYILGNPVRAGLAGGLGDYPHAWCRWPL</sequence>
<dbReference type="EMBL" id="FWEU01000003">
    <property type="protein sequence ID" value="SLM25132.1"/>
    <property type="molecule type" value="Genomic_DNA"/>
</dbReference>
<dbReference type="InterPro" id="IPR002686">
    <property type="entry name" value="Transposase_17"/>
</dbReference>
<dbReference type="Gene3D" id="3.30.70.1290">
    <property type="entry name" value="Transposase IS200-like"/>
    <property type="match status" value="1"/>
</dbReference>
<dbReference type="Pfam" id="PF01797">
    <property type="entry name" value="Y1_Tnp"/>
    <property type="match status" value="1"/>
</dbReference>
<dbReference type="PANTHER" id="PTHR36966">
    <property type="entry name" value="REP-ASSOCIATED TYROSINE TRANSPOSASE"/>
    <property type="match status" value="1"/>
</dbReference>
<dbReference type="AlphaFoldDB" id="A0A1W1H0K1"/>
<dbReference type="GO" id="GO:0006313">
    <property type="term" value="P:DNA transposition"/>
    <property type="evidence" value="ECO:0007669"/>
    <property type="project" value="InterPro"/>
</dbReference>
<protein>
    <submittedName>
        <fullName evidence="2">REP element-mobilizing transposase RayT</fullName>
    </submittedName>
</protein>
<evidence type="ECO:0000313" key="2">
    <source>
        <dbReference type="EMBL" id="SLM25132.1"/>
    </source>
</evidence>
<dbReference type="GO" id="GO:0004803">
    <property type="term" value="F:transposase activity"/>
    <property type="evidence" value="ECO:0007669"/>
    <property type="project" value="InterPro"/>
</dbReference>
<feature type="domain" description="Transposase IS200-like" evidence="1">
    <location>
        <begin position="13"/>
        <end position="127"/>
    </location>
</feature>
<dbReference type="InterPro" id="IPR052715">
    <property type="entry name" value="RAYT_transposase"/>
</dbReference>
<dbReference type="Proteomes" id="UP000191133">
    <property type="component" value="Unassembled WGS sequence"/>
</dbReference>